<protein>
    <recommendedName>
        <fullName evidence="1">Aminotransferase-like plant mobile domain-containing protein</fullName>
    </recommendedName>
</protein>
<dbReference type="InterPro" id="IPR019557">
    <property type="entry name" value="AminoTfrase-like_pln_mobile"/>
</dbReference>
<sequence>MHTTDDVLDLSEVSQWCPVQRNVVTFPLAARYDLSHAHDALRPAWMLTVEERRTWRAVVPIVCFMYVRMHHVDRVKRQLGGEQQIPEDPVNLDEFLSASARGEDQWWLTKHAEWYDDWRGRLESRMISRSPLHPLHISPWRHGSTSHGGLMHVGTVICPLLMP</sequence>
<dbReference type="EMBL" id="JASCZI010121915">
    <property type="protein sequence ID" value="MED6163302.1"/>
    <property type="molecule type" value="Genomic_DNA"/>
</dbReference>
<organism evidence="2 3">
    <name type="scientific">Stylosanthes scabra</name>
    <dbReference type="NCBI Taxonomy" id="79078"/>
    <lineage>
        <taxon>Eukaryota</taxon>
        <taxon>Viridiplantae</taxon>
        <taxon>Streptophyta</taxon>
        <taxon>Embryophyta</taxon>
        <taxon>Tracheophyta</taxon>
        <taxon>Spermatophyta</taxon>
        <taxon>Magnoliopsida</taxon>
        <taxon>eudicotyledons</taxon>
        <taxon>Gunneridae</taxon>
        <taxon>Pentapetalae</taxon>
        <taxon>rosids</taxon>
        <taxon>fabids</taxon>
        <taxon>Fabales</taxon>
        <taxon>Fabaceae</taxon>
        <taxon>Papilionoideae</taxon>
        <taxon>50 kb inversion clade</taxon>
        <taxon>dalbergioids sensu lato</taxon>
        <taxon>Dalbergieae</taxon>
        <taxon>Pterocarpus clade</taxon>
        <taxon>Stylosanthes</taxon>
    </lineage>
</organism>
<evidence type="ECO:0000313" key="3">
    <source>
        <dbReference type="Proteomes" id="UP001341840"/>
    </source>
</evidence>
<proteinExistence type="predicted"/>
<feature type="domain" description="Aminotransferase-like plant mobile" evidence="1">
    <location>
        <begin position="14"/>
        <end position="127"/>
    </location>
</feature>
<dbReference type="Proteomes" id="UP001341840">
    <property type="component" value="Unassembled WGS sequence"/>
</dbReference>
<keyword evidence="3" id="KW-1185">Reference proteome</keyword>
<dbReference type="Pfam" id="PF10536">
    <property type="entry name" value="PMD"/>
    <property type="match status" value="1"/>
</dbReference>
<comment type="caution">
    <text evidence="2">The sequence shown here is derived from an EMBL/GenBank/DDBJ whole genome shotgun (WGS) entry which is preliminary data.</text>
</comment>
<evidence type="ECO:0000313" key="2">
    <source>
        <dbReference type="EMBL" id="MED6163302.1"/>
    </source>
</evidence>
<name>A0ABU6URP5_9FABA</name>
<reference evidence="2 3" key="1">
    <citation type="journal article" date="2023" name="Plants (Basel)">
        <title>Bridging the Gap: Combining Genomics and Transcriptomics Approaches to Understand Stylosanthes scabra, an Orphan Legume from the Brazilian Caatinga.</title>
        <authorList>
            <person name="Ferreira-Neto J.R.C."/>
            <person name="da Silva M.D."/>
            <person name="Binneck E."/>
            <person name="de Melo N.F."/>
            <person name="da Silva R.H."/>
            <person name="de Melo A.L.T.M."/>
            <person name="Pandolfi V."/>
            <person name="Bustamante F.O."/>
            <person name="Brasileiro-Vidal A.C."/>
            <person name="Benko-Iseppon A.M."/>
        </authorList>
    </citation>
    <scope>NUCLEOTIDE SEQUENCE [LARGE SCALE GENOMIC DNA]</scope>
    <source>
        <tissue evidence="2">Leaves</tissue>
    </source>
</reference>
<accession>A0ABU6URP5</accession>
<gene>
    <name evidence="2" type="ORF">PIB30_078501</name>
</gene>
<evidence type="ECO:0000259" key="1">
    <source>
        <dbReference type="Pfam" id="PF10536"/>
    </source>
</evidence>